<keyword evidence="2" id="KW-0288">FMN</keyword>
<protein>
    <recommendedName>
        <fullName evidence="4">NADPH-dependent FMN reductase-like domain-containing protein</fullName>
    </recommendedName>
</protein>
<keyword evidence="1" id="KW-0285">Flavoprotein</keyword>
<dbReference type="InterPro" id="IPR029039">
    <property type="entry name" value="Flavoprotein-like_sf"/>
</dbReference>
<sequence length="205" mass="21166">MSDIVVISGSPANPSSTDALLAHASAHLRAEGHRIAELRVRDLPGGEMLAGDSSHPDLAQALDTVARSQAVVLGSPVYKASYTGLLKAFVDLLPMDAFTGRPVLPFLTGGSPAHVLALDYGLKPLAVTLGATHVADGRFVLSHAIDKHAADPNAVLIDPEAAGSVRLALEAFHAELAHRECVGALVTPAPAAQSAPRTELSEVLS</sequence>
<accession>A0ABN2T4J9</accession>
<dbReference type="SUPFAM" id="SSF52218">
    <property type="entry name" value="Flavoproteins"/>
    <property type="match status" value="1"/>
</dbReference>
<feature type="domain" description="NADPH-dependent FMN reductase-like" evidence="4">
    <location>
        <begin position="4"/>
        <end position="144"/>
    </location>
</feature>
<dbReference type="NCBIfam" id="TIGR03567">
    <property type="entry name" value="FMN_reduc_SsuE"/>
    <property type="match status" value="1"/>
</dbReference>
<dbReference type="Gene3D" id="3.40.50.360">
    <property type="match status" value="1"/>
</dbReference>
<dbReference type="Proteomes" id="UP001500755">
    <property type="component" value="Unassembled WGS sequence"/>
</dbReference>
<keyword evidence="3" id="KW-0560">Oxidoreductase</keyword>
<dbReference type="PANTHER" id="PTHR43408">
    <property type="entry name" value="FMN REDUCTASE (NADPH)"/>
    <property type="match status" value="1"/>
</dbReference>
<organism evidence="5 6">
    <name type="scientific">Brevibacterium samyangense</name>
    <dbReference type="NCBI Taxonomy" id="366888"/>
    <lineage>
        <taxon>Bacteria</taxon>
        <taxon>Bacillati</taxon>
        <taxon>Actinomycetota</taxon>
        <taxon>Actinomycetes</taxon>
        <taxon>Micrococcales</taxon>
        <taxon>Brevibacteriaceae</taxon>
        <taxon>Brevibacterium</taxon>
    </lineage>
</organism>
<dbReference type="InterPro" id="IPR020048">
    <property type="entry name" value="NADPH-dep_FMN_reduc_SsuE"/>
</dbReference>
<dbReference type="RefSeq" id="WP_344305875.1">
    <property type="nucleotide sequence ID" value="NZ_BAAANO010000001.1"/>
</dbReference>
<dbReference type="InterPro" id="IPR005025">
    <property type="entry name" value="FMN_Rdtase-like_dom"/>
</dbReference>
<dbReference type="PANTHER" id="PTHR43408:SF1">
    <property type="entry name" value="FMN REDUCTASE (NADPH)"/>
    <property type="match status" value="1"/>
</dbReference>
<evidence type="ECO:0000259" key="4">
    <source>
        <dbReference type="Pfam" id="PF03358"/>
    </source>
</evidence>
<evidence type="ECO:0000256" key="3">
    <source>
        <dbReference type="ARBA" id="ARBA00023002"/>
    </source>
</evidence>
<name>A0ABN2T4J9_9MICO</name>
<comment type="caution">
    <text evidence="5">The sequence shown here is derived from an EMBL/GenBank/DDBJ whole genome shotgun (WGS) entry which is preliminary data.</text>
</comment>
<evidence type="ECO:0000313" key="5">
    <source>
        <dbReference type="EMBL" id="GAA1997245.1"/>
    </source>
</evidence>
<dbReference type="EMBL" id="BAAANO010000001">
    <property type="protein sequence ID" value="GAA1997245.1"/>
    <property type="molecule type" value="Genomic_DNA"/>
</dbReference>
<dbReference type="InterPro" id="IPR051814">
    <property type="entry name" value="NAD(P)H-dep_FMN_reductase"/>
</dbReference>
<evidence type="ECO:0000256" key="2">
    <source>
        <dbReference type="ARBA" id="ARBA00022643"/>
    </source>
</evidence>
<reference evidence="5 6" key="1">
    <citation type="journal article" date="2019" name="Int. J. Syst. Evol. Microbiol.">
        <title>The Global Catalogue of Microorganisms (GCM) 10K type strain sequencing project: providing services to taxonomists for standard genome sequencing and annotation.</title>
        <authorList>
            <consortium name="The Broad Institute Genomics Platform"/>
            <consortium name="The Broad Institute Genome Sequencing Center for Infectious Disease"/>
            <person name="Wu L."/>
            <person name="Ma J."/>
        </authorList>
    </citation>
    <scope>NUCLEOTIDE SEQUENCE [LARGE SCALE GENOMIC DNA]</scope>
    <source>
        <strain evidence="5 6">JCM 14546</strain>
    </source>
</reference>
<evidence type="ECO:0000256" key="1">
    <source>
        <dbReference type="ARBA" id="ARBA00022630"/>
    </source>
</evidence>
<evidence type="ECO:0000313" key="6">
    <source>
        <dbReference type="Proteomes" id="UP001500755"/>
    </source>
</evidence>
<keyword evidence="6" id="KW-1185">Reference proteome</keyword>
<proteinExistence type="predicted"/>
<gene>
    <name evidence="5" type="ORF">GCM10009755_00380</name>
</gene>
<dbReference type="Pfam" id="PF03358">
    <property type="entry name" value="FMN_red"/>
    <property type="match status" value="1"/>
</dbReference>